<gene>
    <name evidence="1" type="ORF">KCTCHS21_35180</name>
</gene>
<evidence type="ECO:0000313" key="1">
    <source>
        <dbReference type="EMBL" id="BBI34119.1"/>
    </source>
</evidence>
<dbReference type="EMBL" id="AP019400">
    <property type="protein sequence ID" value="BBI34119.1"/>
    <property type="molecule type" value="Genomic_DNA"/>
</dbReference>
<name>A0A3T1D7T8_9BACL</name>
<evidence type="ECO:0000313" key="2">
    <source>
        <dbReference type="Proteomes" id="UP000289856"/>
    </source>
</evidence>
<reference evidence="1 2" key="1">
    <citation type="submission" date="2019-01" db="EMBL/GenBank/DDBJ databases">
        <title>Complete genome sequence of Cohnella hallensis HS21 isolated from Korean fir (Abies koreana) rhizospheric soil.</title>
        <authorList>
            <person name="Jiang L."/>
            <person name="Kang S.W."/>
            <person name="Kim S."/>
            <person name="Jung J."/>
            <person name="Kim C.Y."/>
            <person name="Kim D.H."/>
            <person name="Kim S.W."/>
            <person name="Lee J."/>
        </authorList>
    </citation>
    <scope>NUCLEOTIDE SEQUENCE [LARGE SCALE GENOMIC DNA]</scope>
    <source>
        <strain evidence="1 2">HS21</strain>
    </source>
</reference>
<dbReference type="KEGG" id="cohn:KCTCHS21_35180"/>
<protein>
    <submittedName>
        <fullName evidence="1">Uncharacterized protein</fullName>
    </submittedName>
</protein>
<dbReference type="Proteomes" id="UP000289856">
    <property type="component" value="Chromosome"/>
</dbReference>
<dbReference type="AlphaFoldDB" id="A0A3T1D7T8"/>
<organism evidence="1 2">
    <name type="scientific">Cohnella abietis</name>
    <dbReference type="NCBI Taxonomy" id="2507935"/>
    <lineage>
        <taxon>Bacteria</taxon>
        <taxon>Bacillati</taxon>
        <taxon>Bacillota</taxon>
        <taxon>Bacilli</taxon>
        <taxon>Bacillales</taxon>
        <taxon>Paenibacillaceae</taxon>
        <taxon>Cohnella</taxon>
    </lineage>
</organism>
<proteinExistence type="predicted"/>
<sequence length="99" mass="11230">MQQLHPVILSSLRSIYNEKYSQFSCERILSINERVAIKNRNNKARPVGAIHGAKYFEITIGLCRPDGESVELYIKNDTGSVQYHLAGFKKTSADSRKND</sequence>
<keyword evidence="2" id="KW-1185">Reference proteome</keyword>
<accession>A0A3T1D7T8</accession>